<feature type="non-terminal residue" evidence="1">
    <location>
        <position position="1"/>
    </location>
</feature>
<sequence>AELPQADGQDCLGHECKQYQTEITDRGRVLGLQEPAAALRCAWGKTSKKMTGDSHKDLSIHSRGAMGLWSKPGKGQNGRIRIIRMWPADSRPS</sequence>
<dbReference type="AlphaFoldDB" id="A0A5J5DAD3"/>
<proteinExistence type="predicted"/>
<name>A0A5J5DAD3_9PERO</name>
<dbReference type="EMBL" id="VOFY01000009">
    <property type="protein sequence ID" value="KAA8589556.1"/>
    <property type="molecule type" value="Genomic_DNA"/>
</dbReference>
<accession>A0A5J5DAD3</accession>
<keyword evidence="2" id="KW-1185">Reference proteome</keyword>
<comment type="caution">
    <text evidence="1">The sequence shown here is derived from an EMBL/GenBank/DDBJ whole genome shotgun (WGS) entry which is preliminary data.</text>
</comment>
<protein>
    <submittedName>
        <fullName evidence="1">Uncharacterized protein</fullName>
    </submittedName>
</protein>
<evidence type="ECO:0000313" key="2">
    <source>
        <dbReference type="Proteomes" id="UP000327493"/>
    </source>
</evidence>
<reference evidence="1 2" key="1">
    <citation type="submission" date="2019-08" db="EMBL/GenBank/DDBJ databases">
        <title>A chromosome-level genome assembly, high-density linkage maps, and genome scans reveal the genomic architecture of hybrid incompatibilities underlying speciation via character displacement in darters (Percidae: Etheostominae).</title>
        <authorList>
            <person name="Moran R.L."/>
            <person name="Catchen J.M."/>
            <person name="Fuller R.C."/>
        </authorList>
    </citation>
    <scope>NUCLEOTIDE SEQUENCE [LARGE SCALE GENOMIC DNA]</scope>
    <source>
        <strain evidence="1">EspeVRDwgs_2016</strain>
        <tissue evidence="1">Muscle</tissue>
    </source>
</reference>
<evidence type="ECO:0000313" key="1">
    <source>
        <dbReference type="EMBL" id="KAA8589556.1"/>
    </source>
</evidence>
<gene>
    <name evidence="1" type="ORF">FQN60_012921</name>
</gene>
<organism evidence="1 2">
    <name type="scientific">Etheostoma spectabile</name>
    <name type="common">orangethroat darter</name>
    <dbReference type="NCBI Taxonomy" id="54343"/>
    <lineage>
        <taxon>Eukaryota</taxon>
        <taxon>Metazoa</taxon>
        <taxon>Chordata</taxon>
        <taxon>Craniata</taxon>
        <taxon>Vertebrata</taxon>
        <taxon>Euteleostomi</taxon>
        <taxon>Actinopterygii</taxon>
        <taxon>Neopterygii</taxon>
        <taxon>Teleostei</taxon>
        <taxon>Neoteleostei</taxon>
        <taxon>Acanthomorphata</taxon>
        <taxon>Eupercaria</taxon>
        <taxon>Perciformes</taxon>
        <taxon>Percoidei</taxon>
        <taxon>Percidae</taxon>
        <taxon>Etheostomatinae</taxon>
        <taxon>Etheostoma</taxon>
    </lineage>
</organism>
<dbReference type="Proteomes" id="UP000327493">
    <property type="component" value="Chromosome 9"/>
</dbReference>